<dbReference type="AlphaFoldDB" id="A0A0N4ZRG5"/>
<reference evidence="6" key="1">
    <citation type="submission" date="2017-02" db="UniProtKB">
        <authorList>
            <consortium name="WormBaseParasite"/>
        </authorList>
    </citation>
    <scope>IDENTIFICATION</scope>
</reference>
<dbReference type="GO" id="GO:0003729">
    <property type="term" value="F:mRNA binding"/>
    <property type="evidence" value="ECO:0007669"/>
    <property type="project" value="TreeGrafter"/>
</dbReference>
<dbReference type="PANTHER" id="PTHR48025">
    <property type="entry name" value="OS02G0815200 PROTEIN"/>
    <property type="match status" value="1"/>
</dbReference>
<evidence type="ECO:0000313" key="5">
    <source>
        <dbReference type="Proteomes" id="UP000038045"/>
    </source>
</evidence>
<dbReference type="CDD" id="cd12395">
    <property type="entry name" value="RRM2_RBM34"/>
    <property type="match status" value="1"/>
</dbReference>
<feature type="compositionally biased region" description="Basic residues" evidence="3">
    <location>
        <begin position="276"/>
        <end position="286"/>
    </location>
</feature>
<keyword evidence="5" id="KW-1185">Reference proteome</keyword>
<dbReference type="InterPro" id="IPR050502">
    <property type="entry name" value="Euk_RNA-bind_prot"/>
</dbReference>
<evidence type="ECO:0000256" key="1">
    <source>
        <dbReference type="ARBA" id="ARBA00022884"/>
    </source>
</evidence>
<feature type="region of interest" description="Disordered" evidence="3">
    <location>
        <begin position="1"/>
        <end position="43"/>
    </location>
</feature>
<feature type="compositionally biased region" description="Basic residues" evidence="3">
    <location>
        <begin position="300"/>
        <end position="322"/>
    </location>
</feature>
<feature type="domain" description="RRM" evidence="4">
    <location>
        <begin position="84"/>
        <end position="178"/>
    </location>
</feature>
<dbReference type="Gene3D" id="3.30.70.330">
    <property type="match status" value="2"/>
</dbReference>
<dbReference type="STRING" id="131310.A0A0N4ZRG5"/>
<dbReference type="WBParaSite" id="PTRK_0001110100.1">
    <property type="protein sequence ID" value="PTRK_0001110100.1"/>
    <property type="gene ID" value="PTRK_0001110100"/>
</dbReference>
<proteinExistence type="predicted"/>
<dbReference type="InterPro" id="IPR034221">
    <property type="entry name" value="RBM34_RRM2"/>
</dbReference>
<sequence>MSKKYKPGNLASALFGVNNDNIESDSESDSSVKNEPDTPTTMVVTSNKAEELAKEEKHNSRMEHKKKILKKIETVKQRDEECPRTLFIGNAPLTATRDRIRNIFNHYGKVESVRIRNVHPENEKMSRRAAAQTRKYSEEQKNLNFYVKYEKEESVAAAIAAGKKEMDGNRLIITAADDNKYESNCSVFVGNLPHKITENEVIKHFEKVGEVNAVRVVRNRDTHEGLGIGFVRYQDPSSVEKALELNGKKLKNKELRVTKILKKKNRPVKSNDNNKFNKKGKFNNKGKKFEDKNKNGLLPRSKKITKQIKKRENKSKKNSIMS</sequence>
<feature type="domain" description="RRM" evidence="4">
    <location>
        <begin position="185"/>
        <end position="262"/>
    </location>
</feature>
<dbReference type="PANTHER" id="PTHR48025:SF1">
    <property type="entry name" value="RRM DOMAIN-CONTAINING PROTEIN"/>
    <property type="match status" value="1"/>
</dbReference>
<evidence type="ECO:0000259" key="4">
    <source>
        <dbReference type="PROSITE" id="PS50102"/>
    </source>
</evidence>
<evidence type="ECO:0000256" key="2">
    <source>
        <dbReference type="PROSITE-ProRule" id="PRU00176"/>
    </source>
</evidence>
<name>A0A0N4ZRG5_PARTI</name>
<dbReference type="CDD" id="cd12394">
    <property type="entry name" value="RRM1_RBM34"/>
    <property type="match status" value="1"/>
</dbReference>
<protein>
    <submittedName>
        <fullName evidence="6">RNA-binding protein 34</fullName>
    </submittedName>
</protein>
<dbReference type="InterPro" id="IPR012677">
    <property type="entry name" value="Nucleotide-bd_a/b_plait_sf"/>
</dbReference>
<dbReference type="Pfam" id="PF00076">
    <property type="entry name" value="RRM_1"/>
    <property type="match status" value="2"/>
</dbReference>
<feature type="region of interest" description="Disordered" evidence="3">
    <location>
        <begin position="264"/>
        <end position="322"/>
    </location>
</feature>
<organism evidence="5 6">
    <name type="scientific">Parastrongyloides trichosuri</name>
    <name type="common">Possum-specific nematode worm</name>
    <dbReference type="NCBI Taxonomy" id="131310"/>
    <lineage>
        <taxon>Eukaryota</taxon>
        <taxon>Metazoa</taxon>
        <taxon>Ecdysozoa</taxon>
        <taxon>Nematoda</taxon>
        <taxon>Chromadorea</taxon>
        <taxon>Rhabditida</taxon>
        <taxon>Tylenchina</taxon>
        <taxon>Panagrolaimomorpha</taxon>
        <taxon>Strongyloidoidea</taxon>
        <taxon>Strongyloididae</taxon>
        <taxon>Parastrongyloides</taxon>
    </lineage>
</organism>
<evidence type="ECO:0000256" key="3">
    <source>
        <dbReference type="SAM" id="MobiDB-lite"/>
    </source>
</evidence>
<dbReference type="PROSITE" id="PS50102">
    <property type="entry name" value="RRM"/>
    <property type="match status" value="2"/>
</dbReference>
<dbReference type="SMART" id="SM00360">
    <property type="entry name" value="RRM"/>
    <property type="match status" value="2"/>
</dbReference>
<dbReference type="InterPro" id="IPR000504">
    <property type="entry name" value="RRM_dom"/>
</dbReference>
<evidence type="ECO:0000313" key="6">
    <source>
        <dbReference type="WBParaSite" id="PTRK_0001110100.1"/>
    </source>
</evidence>
<dbReference type="SUPFAM" id="SSF54928">
    <property type="entry name" value="RNA-binding domain, RBD"/>
    <property type="match status" value="2"/>
</dbReference>
<keyword evidence="1 2" id="KW-0694">RNA-binding</keyword>
<dbReference type="InterPro" id="IPR035979">
    <property type="entry name" value="RBD_domain_sf"/>
</dbReference>
<dbReference type="Proteomes" id="UP000038045">
    <property type="component" value="Unplaced"/>
</dbReference>
<accession>A0A0N4ZRG5</accession>